<dbReference type="EMBL" id="FAXC01000304">
    <property type="protein sequence ID" value="CUV09799.1"/>
    <property type="molecule type" value="Genomic_DNA"/>
</dbReference>
<name>A0A160VI32_9ZZZZ</name>
<dbReference type="PANTHER" id="PTHR20883">
    <property type="entry name" value="PHYTANOYL-COA DIOXYGENASE DOMAIN CONTAINING 1"/>
    <property type="match status" value="1"/>
</dbReference>
<reference evidence="1" key="1">
    <citation type="submission" date="2015-10" db="EMBL/GenBank/DDBJ databases">
        <authorList>
            <person name="Gilbert D.G."/>
        </authorList>
    </citation>
    <scope>NUCLEOTIDE SEQUENCE</scope>
</reference>
<keyword evidence="1" id="KW-0560">Oxidoreductase</keyword>
<dbReference type="SUPFAM" id="SSF51197">
    <property type="entry name" value="Clavaminate synthase-like"/>
    <property type="match status" value="1"/>
</dbReference>
<keyword evidence="1" id="KW-0223">Dioxygenase</keyword>
<proteinExistence type="predicted"/>
<dbReference type="InterPro" id="IPR008775">
    <property type="entry name" value="Phytyl_CoA_dOase-like"/>
</dbReference>
<accession>A0A160VI32</accession>
<dbReference type="AlphaFoldDB" id="A0A160VI32"/>
<protein>
    <submittedName>
        <fullName evidence="1">Phytanoyl-CoA dioxygenase</fullName>
    </submittedName>
</protein>
<dbReference type="GO" id="GO:0051213">
    <property type="term" value="F:dioxygenase activity"/>
    <property type="evidence" value="ECO:0007669"/>
    <property type="project" value="UniProtKB-KW"/>
</dbReference>
<dbReference type="Gene3D" id="2.60.120.620">
    <property type="entry name" value="q2cbj1_9rhob like domain"/>
    <property type="match status" value="1"/>
</dbReference>
<gene>
    <name evidence="1" type="ORF">MGWOODY_Mmi170</name>
</gene>
<sequence>MISQEEVKAFQQHGAICLRDVFEQKWLDKLAVGIEKNRKDPGPYACQYTPENKEGDFYDDYCNWDRFEEYKDFLFFSPAAEIAGKVTQSDQVRLFHEHVLVKEPKTSERTPWHHDQPYYCIDGEQVCSIWLPLDPVPKESGLEFVSGSHTWGKMFMPLKFLTNKEYDYSPGSFESLPDIEGEREKYTILSWDMAPGDCIVFHFKTLHSGSGNPDNAIRRRAVSSRWLGNDAVYGKRPGETSPPFPELSTYNQGANLEHPLFPICWKQ</sequence>
<dbReference type="Pfam" id="PF05721">
    <property type="entry name" value="PhyH"/>
    <property type="match status" value="1"/>
</dbReference>
<evidence type="ECO:0000313" key="1">
    <source>
        <dbReference type="EMBL" id="CUV09799.1"/>
    </source>
</evidence>
<organism evidence="1">
    <name type="scientific">hydrothermal vent metagenome</name>
    <dbReference type="NCBI Taxonomy" id="652676"/>
    <lineage>
        <taxon>unclassified sequences</taxon>
        <taxon>metagenomes</taxon>
        <taxon>ecological metagenomes</taxon>
    </lineage>
</organism>
<dbReference type="PANTHER" id="PTHR20883:SF49">
    <property type="entry name" value="PHYTANOYL-COA DIOXYGENASE"/>
    <property type="match status" value="1"/>
</dbReference>